<keyword evidence="4" id="KW-1185">Reference proteome</keyword>
<dbReference type="PANTHER" id="PTHR12452:SF0">
    <property type="entry name" value="THIOREDOXIN DOMAIN-CONTAINING PROTEIN 17"/>
    <property type="match status" value="1"/>
</dbReference>
<gene>
    <name evidence="3" type="ORF">BB560_005973</name>
</gene>
<dbReference type="Gene3D" id="3.40.30.10">
    <property type="entry name" value="Glutaredoxin"/>
    <property type="match status" value="1"/>
</dbReference>
<dbReference type="AlphaFoldDB" id="A0A2T9YNG6"/>
<name>A0A2T9YNG6_9FUNG</name>
<evidence type="ECO:0000256" key="1">
    <source>
        <dbReference type="ARBA" id="ARBA00008987"/>
    </source>
</evidence>
<dbReference type="EMBL" id="MBFS01002684">
    <property type="protein sequence ID" value="PVU93905.1"/>
    <property type="molecule type" value="Genomic_DNA"/>
</dbReference>
<comment type="caution">
    <text evidence="3">The sequence shown here is derived from an EMBL/GenBank/DDBJ whole genome shotgun (WGS) entry which is preliminary data.</text>
</comment>
<reference evidence="3 4" key="1">
    <citation type="journal article" date="2018" name="MBio">
        <title>Comparative Genomics Reveals the Core Gene Toolbox for the Fungus-Insect Symbiosis.</title>
        <authorList>
            <person name="Wang Y."/>
            <person name="Stata M."/>
            <person name="Wang W."/>
            <person name="Stajich J.E."/>
            <person name="White M.M."/>
            <person name="Moncalvo J.M."/>
        </authorList>
    </citation>
    <scope>NUCLEOTIDE SEQUENCE [LARGE SCALE GENOMIC DNA]</scope>
    <source>
        <strain evidence="3 4">SC-DP-2</strain>
    </source>
</reference>
<evidence type="ECO:0000313" key="3">
    <source>
        <dbReference type="EMBL" id="PVU93905.1"/>
    </source>
</evidence>
<dbReference type="OrthoDB" id="78947at2759"/>
<evidence type="ECO:0000259" key="2">
    <source>
        <dbReference type="Pfam" id="PF06110"/>
    </source>
</evidence>
<dbReference type="InterPro" id="IPR036249">
    <property type="entry name" value="Thioredoxin-like_sf"/>
</dbReference>
<dbReference type="PANTHER" id="PTHR12452">
    <property type="entry name" value="42-9-9 PROTEIN-RELATED"/>
    <property type="match status" value="1"/>
</dbReference>
<dbReference type="InterPro" id="IPR045108">
    <property type="entry name" value="TXNDC17-like"/>
</dbReference>
<dbReference type="STRING" id="133381.A0A2T9YNG6"/>
<dbReference type="SUPFAM" id="SSF52833">
    <property type="entry name" value="Thioredoxin-like"/>
    <property type="match status" value="1"/>
</dbReference>
<proteinExistence type="inferred from homology"/>
<comment type="similarity">
    <text evidence="1">Belongs to the thioredoxin family.</text>
</comment>
<dbReference type="Pfam" id="PF06110">
    <property type="entry name" value="TXD17-like_Trx"/>
    <property type="match status" value="1"/>
</dbReference>
<dbReference type="GO" id="GO:0047134">
    <property type="term" value="F:protein-disulfide reductase [NAD(P)H] activity"/>
    <property type="evidence" value="ECO:0007669"/>
    <property type="project" value="InterPro"/>
</dbReference>
<protein>
    <recommendedName>
        <fullName evidence="2">Thioredoxin domain-containing protein</fullName>
    </recommendedName>
</protein>
<organism evidence="3 4">
    <name type="scientific">Smittium megazygosporum</name>
    <dbReference type="NCBI Taxonomy" id="133381"/>
    <lineage>
        <taxon>Eukaryota</taxon>
        <taxon>Fungi</taxon>
        <taxon>Fungi incertae sedis</taxon>
        <taxon>Zoopagomycota</taxon>
        <taxon>Kickxellomycotina</taxon>
        <taxon>Harpellomycetes</taxon>
        <taxon>Harpellales</taxon>
        <taxon>Legeriomycetaceae</taxon>
        <taxon>Smittium</taxon>
    </lineage>
</organism>
<accession>A0A2T9YNG6</accession>
<dbReference type="Proteomes" id="UP000245609">
    <property type="component" value="Unassembled WGS sequence"/>
</dbReference>
<dbReference type="InterPro" id="IPR010357">
    <property type="entry name" value="TXNDC17_dom"/>
</dbReference>
<evidence type="ECO:0000313" key="4">
    <source>
        <dbReference type="Proteomes" id="UP000245609"/>
    </source>
</evidence>
<sequence>MKHLELNDSVFLLFYGRDLLETGESYCPDTVDALPIIYKALNQAAQDSTVITVIVDRKSDSGSPTNVYRTRPDIKLTAVPTLCVLRSTGITSRLVETECFDFEDVLRFVSNRE</sequence>
<feature type="domain" description="Thioredoxin" evidence="2">
    <location>
        <begin position="7"/>
        <end position="106"/>
    </location>
</feature>
<dbReference type="GO" id="GO:0005829">
    <property type="term" value="C:cytosol"/>
    <property type="evidence" value="ECO:0007669"/>
    <property type="project" value="TreeGrafter"/>
</dbReference>